<dbReference type="STRING" id="604330.SAMN04489857_1904"/>
<dbReference type="RefSeq" id="WP_090847056.1">
    <property type="nucleotide sequence ID" value="NZ_FMZL01000017.1"/>
</dbReference>
<dbReference type="Proteomes" id="UP000198528">
    <property type="component" value="Unassembled WGS sequence"/>
</dbReference>
<evidence type="ECO:0000313" key="3">
    <source>
        <dbReference type="Proteomes" id="UP000198528"/>
    </source>
</evidence>
<keyword evidence="3" id="KW-1185">Reference proteome</keyword>
<proteinExistence type="predicted"/>
<reference evidence="3" key="1">
    <citation type="submission" date="2016-10" db="EMBL/GenBank/DDBJ databases">
        <authorList>
            <person name="Varghese N."/>
            <person name="Submissions S."/>
        </authorList>
    </citation>
    <scope>NUCLEOTIDE SEQUENCE [LARGE SCALE GENOMIC DNA]</scope>
    <source>
        <strain evidence="3">DSM 22619</strain>
    </source>
</reference>
<organism evidence="2 3">
    <name type="scientific">Parafannyhessea umbonata</name>
    <dbReference type="NCBI Taxonomy" id="604330"/>
    <lineage>
        <taxon>Bacteria</taxon>
        <taxon>Bacillati</taxon>
        <taxon>Actinomycetota</taxon>
        <taxon>Coriobacteriia</taxon>
        <taxon>Coriobacteriales</taxon>
        <taxon>Atopobiaceae</taxon>
        <taxon>Parafannyhessea</taxon>
    </lineage>
</organism>
<keyword evidence="1" id="KW-0732">Signal</keyword>
<feature type="signal peptide" evidence="1">
    <location>
        <begin position="1"/>
        <end position="33"/>
    </location>
</feature>
<dbReference type="AlphaFoldDB" id="A0A1G6LY23"/>
<evidence type="ECO:0000313" key="2">
    <source>
        <dbReference type="EMBL" id="SDC48109.1"/>
    </source>
</evidence>
<protein>
    <recommendedName>
        <fullName evidence="4">Tat pathway signal protein</fullName>
    </recommendedName>
</protein>
<dbReference type="InterPro" id="IPR006311">
    <property type="entry name" value="TAT_signal"/>
</dbReference>
<name>A0A1G6LY23_9ACTN</name>
<dbReference type="EMBL" id="FMZL01000017">
    <property type="protein sequence ID" value="SDC48109.1"/>
    <property type="molecule type" value="Genomic_DNA"/>
</dbReference>
<dbReference type="PROSITE" id="PS51318">
    <property type="entry name" value="TAT"/>
    <property type="match status" value="1"/>
</dbReference>
<sequence length="411" mass="43973">MSARGVRHALTRRGLFKAGAATGVAAAAIGVMAGCGRNTKDDDTAPTVVNDKSADYVIDPKTNASKYKSVDFKKEPVATWTIPVGNVLHPGGETWIPVTSAGSSATPMVKGSALDITSGTLYEVVSKTHTSHNTNMVIYDVRCSDSVYAWSELDLLTHKWYLYAAAFSGGALAGDVSTLWHANKDFDPPLFAVAGKRVIWQVMPSTTGTKAAKSSSCYVWSLGDSKARRAIESPGRFATEPAVSDGTVTLTPRVRADKGTFYGITSYKLSDDLSERVDQLVLPAGVKPLNAVSIDDRFAFSIEASYSSGGLLGTMGSYIGKPEGPFVALSREPFAPICGKDGTYIVKSRASYFVIDTDKRKYSVLAAQNRCVDYGEYPACVGSTSQFVTFSTIKNQDTGYPESVSVRVFSL</sequence>
<evidence type="ECO:0008006" key="4">
    <source>
        <dbReference type="Google" id="ProtNLM"/>
    </source>
</evidence>
<evidence type="ECO:0000256" key="1">
    <source>
        <dbReference type="SAM" id="SignalP"/>
    </source>
</evidence>
<dbReference type="PROSITE" id="PS51257">
    <property type="entry name" value="PROKAR_LIPOPROTEIN"/>
    <property type="match status" value="1"/>
</dbReference>
<feature type="chain" id="PRO_5038566019" description="Tat pathway signal protein" evidence="1">
    <location>
        <begin position="34"/>
        <end position="411"/>
    </location>
</feature>
<accession>A0A1G6LY23</accession>
<gene>
    <name evidence="2" type="ORF">SAMN04487824_11724</name>
</gene>